<reference evidence="6 7" key="1">
    <citation type="submission" date="2019-11" db="EMBL/GenBank/DDBJ databases">
        <title>Spirosoma endbachense sp. nov., isolated from a natural salt meadow.</title>
        <authorList>
            <person name="Rojas J."/>
            <person name="Ambika Manirajan B."/>
            <person name="Ratering S."/>
            <person name="Suarez C."/>
            <person name="Geissler-Plaum R."/>
            <person name="Schnell S."/>
        </authorList>
    </citation>
    <scope>NUCLEOTIDE SEQUENCE [LARGE SCALE GENOMIC DNA]</scope>
    <source>
        <strain evidence="6 7">I-24</strain>
    </source>
</reference>
<evidence type="ECO:0000313" key="7">
    <source>
        <dbReference type="Proteomes" id="UP000464577"/>
    </source>
</evidence>
<dbReference type="PANTHER" id="PTHR43817">
    <property type="entry name" value="GLYCOSYL HYDROLASE"/>
    <property type="match status" value="1"/>
</dbReference>
<name>A0A6P1W7G2_9BACT</name>
<accession>A0A6P1W7G2</accession>
<evidence type="ECO:0000256" key="4">
    <source>
        <dbReference type="SAM" id="SignalP"/>
    </source>
</evidence>
<dbReference type="KEGG" id="senf:GJR95_35380"/>
<evidence type="ECO:0000256" key="2">
    <source>
        <dbReference type="ARBA" id="ARBA00022801"/>
    </source>
</evidence>
<dbReference type="Proteomes" id="UP000464577">
    <property type="component" value="Chromosome"/>
</dbReference>
<keyword evidence="2" id="KW-0378">Hydrolase</keyword>
<feature type="chain" id="PRO_5027106557" evidence="4">
    <location>
        <begin position="22"/>
        <end position="1174"/>
    </location>
</feature>
<dbReference type="PANTHER" id="PTHR43817:SF1">
    <property type="entry name" value="HYDROLASE, FAMILY 43, PUTATIVE (AFU_ORTHOLOGUE AFUA_3G01660)-RELATED"/>
    <property type="match status" value="1"/>
</dbReference>
<sequence length="1174" mass="130301">MINANYCLRFFAFLIPLSLWLAGEKSLAQSSGGLAKIVPLAKQSADAKPWVFWYWMQGGVSKEGITADLEAMKEAGIGGAYLMPIKGVTDPPLYTPATAQLSPRWWDMVRFTMQEAKRLGLEMGMHVSDGFALAGGPWITPALSMQKVVYSSMQVRGNQPVSVKLPQPPANEGYYKDITVLAFPSFKGSTDGPNGSPQPKITSSKPGVNPQFLIDRASKESFKSDTACWIQYAYDQPFTGRSILIRTGGNNYQAQRLQIEVSNDGKLFRPIPRLEPPRHGWQDTDADVTHAITPTTARYFRFVYDKAGSEPGAEDLDAAKWKPGLKLVGLELSDEPRINQFEGKSAVVWRVGQRAMPAMNVPKQGGPANLANQDIDRLAIPLNNVINLTDKLTADGHLNWDAPAGSWTIMRIGHTSTGHTNATAGAGKGLECDKFNPEAITLQFTSWFGEAQRQMGPDLSKNVLKVFHVDSWECGSQNWSANFAREFKKRRGYELTPYLPVMAGIPIESVEVSEQVLYDIRRTVADLIVDVFYKTLADLAHEKGVTFTAESVAPTMTSDGLAHYKRVDVPMGEFWLNSPTHDKPNDMLDAVSAAHIYGKNIVQAEGFTTVRMAWDEHPGMLKTLQDRNYALGINKLVYHVFTHNPWLDRKPGMTLDGVGLYFQRDQTWWKSARAWVDYARRCQTLLQIGKPVADIAVFTGEDIPRRAVLPDRLVSTLPGIFGKEVVEKEAKRLANIGEPLRQKPAGVTHSANMADPENWVDPLRGYAYDSFSPDALNTLATVQGGSVSFAPGAAYALLVLPDKHPLNLNNRFMTPETAGRFLKLVTEGATVLVGEKPIFSAGKGADKQITALTDQLWGGSFDQVSDGKSSFRMKRLGKGRVIQTPFPVGSFEKLGLSRDMDFTETTGEYARDIAWTHRTDGQMDFYFIANQEDRQRDITVSFRQMGKIPELYNAVTDELTEAKQWRNQQGRTQLSVRLEPNASLFVLFRKPAQQAACSGKNWTDFRPVKTLEGSWQVQFDTAYGGPKQPQTFAQLTDWSQLADSAIRYYSGTATYSKVVNWSPPSTSSKQRIWLDLGKIANIADVKLNGVSCGVAWTAPYRVEITHVLKTGENRLTIDVSNTWANRLIGDQLRPESRRITRTTAPFRLQGKPLLEAGILGPVQILVDAPDQSLK</sequence>
<evidence type="ECO:0000256" key="1">
    <source>
        <dbReference type="ARBA" id="ARBA00022729"/>
    </source>
</evidence>
<keyword evidence="1 4" id="KW-0732">Signal</keyword>
<keyword evidence="6" id="KW-0238">DNA-binding</keyword>
<dbReference type="AlphaFoldDB" id="A0A6P1W7G2"/>
<keyword evidence="7" id="KW-1185">Reference proteome</keyword>
<feature type="region of interest" description="Disordered" evidence="3">
    <location>
        <begin position="186"/>
        <end position="208"/>
    </location>
</feature>
<feature type="compositionally biased region" description="Polar residues" evidence="3">
    <location>
        <begin position="187"/>
        <end position="206"/>
    </location>
</feature>
<dbReference type="RefSeq" id="WP_162390369.1">
    <property type="nucleotide sequence ID" value="NZ_CP045997.1"/>
</dbReference>
<gene>
    <name evidence="6" type="ORF">GJR95_35380</name>
</gene>
<dbReference type="NCBIfam" id="NF045579">
    <property type="entry name" value="rhamnoside_JR"/>
    <property type="match status" value="1"/>
</dbReference>
<evidence type="ECO:0000256" key="3">
    <source>
        <dbReference type="SAM" id="MobiDB-lite"/>
    </source>
</evidence>
<dbReference type="Gene3D" id="2.60.120.260">
    <property type="entry name" value="Galactose-binding domain-like"/>
    <property type="match status" value="2"/>
</dbReference>
<feature type="domain" description="Beta-mannosidase-like galactose-binding" evidence="5">
    <location>
        <begin position="1053"/>
        <end position="1126"/>
    </location>
</feature>
<dbReference type="GO" id="GO:0003677">
    <property type="term" value="F:DNA binding"/>
    <property type="evidence" value="ECO:0007669"/>
    <property type="project" value="UniProtKB-KW"/>
</dbReference>
<dbReference type="Pfam" id="PF22666">
    <property type="entry name" value="Glyco_hydro_2_N2"/>
    <property type="match status" value="1"/>
</dbReference>
<dbReference type="Pfam" id="PF17132">
    <property type="entry name" value="Glyco_hydro_106"/>
    <property type="match status" value="2"/>
</dbReference>
<dbReference type="SUPFAM" id="SSF49785">
    <property type="entry name" value="Galactose-binding domain-like"/>
    <property type="match status" value="2"/>
</dbReference>
<organism evidence="6 7">
    <name type="scientific">Spirosoma endbachense</name>
    <dbReference type="NCBI Taxonomy" id="2666025"/>
    <lineage>
        <taxon>Bacteria</taxon>
        <taxon>Pseudomonadati</taxon>
        <taxon>Bacteroidota</taxon>
        <taxon>Cytophagia</taxon>
        <taxon>Cytophagales</taxon>
        <taxon>Cytophagaceae</taxon>
        <taxon>Spirosoma</taxon>
    </lineage>
</organism>
<evidence type="ECO:0000313" key="6">
    <source>
        <dbReference type="EMBL" id="QHV99977.1"/>
    </source>
</evidence>
<dbReference type="InterPro" id="IPR008979">
    <property type="entry name" value="Galactose-bd-like_sf"/>
</dbReference>
<feature type="signal peptide" evidence="4">
    <location>
        <begin position="1"/>
        <end position="21"/>
    </location>
</feature>
<dbReference type="InterPro" id="IPR054593">
    <property type="entry name" value="Beta-mannosidase-like_N2"/>
</dbReference>
<proteinExistence type="predicted"/>
<evidence type="ECO:0000259" key="5">
    <source>
        <dbReference type="Pfam" id="PF22666"/>
    </source>
</evidence>
<dbReference type="GO" id="GO:0004553">
    <property type="term" value="F:hydrolase activity, hydrolyzing O-glycosyl compounds"/>
    <property type="evidence" value="ECO:0007669"/>
    <property type="project" value="UniProtKB-ARBA"/>
</dbReference>
<protein>
    <submittedName>
        <fullName evidence="6">DNA-binding protein</fullName>
    </submittedName>
</protein>
<dbReference type="EMBL" id="CP045997">
    <property type="protein sequence ID" value="QHV99977.1"/>
    <property type="molecule type" value="Genomic_DNA"/>
</dbReference>